<comment type="caution">
    <text evidence="2">The sequence shown here is derived from an EMBL/GenBank/DDBJ whole genome shotgun (WGS) entry which is preliminary data.</text>
</comment>
<accession>A0A8X8WFU4</accession>
<gene>
    <name evidence="2" type="ORF">SASPL_144449</name>
</gene>
<feature type="domain" description="R13L1/DRL21-like LRR repeat region" evidence="1">
    <location>
        <begin position="79"/>
        <end position="149"/>
    </location>
</feature>
<keyword evidence="3" id="KW-1185">Reference proteome</keyword>
<reference evidence="2" key="1">
    <citation type="submission" date="2018-01" db="EMBL/GenBank/DDBJ databases">
        <authorList>
            <person name="Mao J.F."/>
        </authorList>
    </citation>
    <scope>NUCLEOTIDE SEQUENCE</scope>
    <source>
        <strain evidence="2">Huo1</strain>
        <tissue evidence="2">Leaf</tissue>
    </source>
</reference>
<evidence type="ECO:0000313" key="3">
    <source>
        <dbReference type="Proteomes" id="UP000298416"/>
    </source>
</evidence>
<dbReference type="EMBL" id="PNBA02000017">
    <property type="protein sequence ID" value="KAG6393875.1"/>
    <property type="molecule type" value="Genomic_DNA"/>
</dbReference>
<protein>
    <recommendedName>
        <fullName evidence="1">R13L1/DRL21-like LRR repeat region domain-containing protein</fullName>
    </recommendedName>
</protein>
<proteinExistence type="predicted"/>
<dbReference type="Pfam" id="PF25019">
    <property type="entry name" value="LRR_R13L1-DRL21"/>
    <property type="match status" value="1"/>
</dbReference>
<dbReference type="AlphaFoldDB" id="A0A8X8WFU4"/>
<name>A0A8X8WFU4_SALSN</name>
<sequence length="149" mass="16988">MEEAAAAAILQVLLQNLIEYSRDQVSLVRGFSNKAEELIENLDMIQKFLRDGFHLREDVLKKLEDVLKNRVGDKNGYKIEGLGSLNCLKGELRIDNLERVRNKEEAEIANLSNNPNLLKLNLGWMIGREGETTNYENVLEGLLPHSRLE</sequence>
<reference evidence="2" key="2">
    <citation type="submission" date="2020-08" db="EMBL/GenBank/DDBJ databases">
        <title>Plant Genome Project.</title>
        <authorList>
            <person name="Zhang R.-G."/>
        </authorList>
    </citation>
    <scope>NUCLEOTIDE SEQUENCE</scope>
    <source>
        <strain evidence="2">Huo1</strain>
        <tissue evidence="2">Leaf</tissue>
    </source>
</reference>
<dbReference type="InterPro" id="IPR056789">
    <property type="entry name" value="LRR_R13L1-DRL21"/>
</dbReference>
<evidence type="ECO:0000259" key="1">
    <source>
        <dbReference type="Pfam" id="PF25019"/>
    </source>
</evidence>
<dbReference type="Proteomes" id="UP000298416">
    <property type="component" value="Unassembled WGS sequence"/>
</dbReference>
<organism evidence="2">
    <name type="scientific">Salvia splendens</name>
    <name type="common">Scarlet sage</name>
    <dbReference type="NCBI Taxonomy" id="180675"/>
    <lineage>
        <taxon>Eukaryota</taxon>
        <taxon>Viridiplantae</taxon>
        <taxon>Streptophyta</taxon>
        <taxon>Embryophyta</taxon>
        <taxon>Tracheophyta</taxon>
        <taxon>Spermatophyta</taxon>
        <taxon>Magnoliopsida</taxon>
        <taxon>eudicotyledons</taxon>
        <taxon>Gunneridae</taxon>
        <taxon>Pentapetalae</taxon>
        <taxon>asterids</taxon>
        <taxon>lamiids</taxon>
        <taxon>Lamiales</taxon>
        <taxon>Lamiaceae</taxon>
        <taxon>Nepetoideae</taxon>
        <taxon>Mentheae</taxon>
        <taxon>Salviinae</taxon>
        <taxon>Salvia</taxon>
        <taxon>Salvia subgen. Calosphace</taxon>
        <taxon>core Calosphace</taxon>
    </lineage>
</organism>
<evidence type="ECO:0000313" key="2">
    <source>
        <dbReference type="EMBL" id="KAG6393875.1"/>
    </source>
</evidence>